<proteinExistence type="predicted"/>
<accession>A0A4Y2VHE8</accession>
<dbReference type="EMBL" id="BGPR01047667">
    <property type="protein sequence ID" value="GBO24719.1"/>
    <property type="molecule type" value="Genomic_DNA"/>
</dbReference>
<organism evidence="1 2">
    <name type="scientific">Araneus ventricosus</name>
    <name type="common">Orbweaver spider</name>
    <name type="synonym">Epeira ventricosa</name>
    <dbReference type="NCBI Taxonomy" id="182803"/>
    <lineage>
        <taxon>Eukaryota</taxon>
        <taxon>Metazoa</taxon>
        <taxon>Ecdysozoa</taxon>
        <taxon>Arthropoda</taxon>
        <taxon>Chelicerata</taxon>
        <taxon>Arachnida</taxon>
        <taxon>Araneae</taxon>
        <taxon>Araneomorphae</taxon>
        <taxon>Entelegynae</taxon>
        <taxon>Araneoidea</taxon>
        <taxon>Araneidae</taxon>
        <taxon>Araneus</taxon>
    </lineage>
</organism>
<sequence>MAVTVSSESCIKLQIFLVLNTFIDTDEISRHSGIFGVLEEKNLFGESSKSLPAQWLSPSLRSRASDYRSFWCLTHLFIVTDEISRPSGIFGILEKKNLFGESSKSLPAQWLSLSLRSRASNCRSFWCLTPSSLRTRYLVLQEYSEFLKRRISSENLLNLFSLNGCHCLFGVVHQISELFGV</sequence>
<dbReference type="Proteomes" id="UP000499080">
    <property type="component" value="Unassembled WGS sequence"/>
</dbReference>
<evidence type="ECO:0000313" key="2">
    <source>
        <dbReference type="Proteomes" id="UP000499080"/>
    </source>
</evidence>
<reference evidence="1 2" key="1">
    <citation type="journal article" date="2019" name="Sci. Rep.">
        <title>Orb-weaving spider Araneus ventricosus genome elucidates the spidroin gene catalogue.</title>
        <authorList>
            <person name="Kono N."/>
            <person name="Nakamura H."/>
            <person name="Ohtoshi R."/>
            <person name="Moran D.A.P."/>
            <person name="Shinohara A."/>
            <person name="Yoshida Y."/>
            <person name="Fujiwara M."/>
            <person name="Mori M."/>
            <person name="Tomita M."/>
            <person name="Arakawa K."/>
        </authorList>
    </citation>
    <scope>NUCLEOTIDE SEQUENCE [LARGE SCALE GENOMIC DNA]</scope>
</reference>
<protein>
    <submittedName>
        <fullName evidence="1">Uncharacterized protein</fullName>
    </submittedName>
</protein>
<gene>
    <name evidence="1" type="ORF">AVEN_204849_1</name>
</gene>
<comment type="caution">
    <text evidence="1">The sequence shown here is derived from an EMBL/GenBank/DDBJ whole genome shotgun (WGS) entry which is preliminary data.</text>
</comment>
<keyword evidence="2" id="KW-1185">Reference proteome</keyword>
<name>A0A4Y2VHE8_ARAVE</name>
<evidence type="ECO:0000313" key="1">
    <source>
        <dbReference type="EMBL" id="GBO24719.1"/>
    </source>
</evidence>
<dbReference type="AlphaFoldDB" id="A0A4Y2VHE8"/>